<feature type="transmembrane region" description="Helical" evidence="1">
    <location>
        <begin position="56"/>
        <end position="73"/>
    </location>
</feature>
<feature type="domain" description="SHOCT" evidence="2">
    <location>
        <begin position="10"/>
        <end position="37"/>
    </location>
</feature>
<evidence type="ECO:0000259" key="2">
    <source>
        <dbReference type="Pfam" id="PF09851"/>
    </source>
</evidence>
<keyword evidence="1" id="KW-0812">Transmembrane</keyword>
<dbReference type="AlphaFoldDB" id="A0A4R6RDW6"/>
<protein>
    <submittedName>
        <fullName evidence="3">Putative oligomerization/nucleic acid binding protein</fullName>
    </submittedName>
</protein>
<keyword evidence="1" id="KW-1133">Transmembrane helix</keyword>
<dbReference type="RefSeq" id="WP_126539635.1">
    <property type="nucleotide sequence ID" value="NZ_BSPM01000002.1"/>
</dbReference>
<keyword evidence="1" id="KW-0472">Membrane</keyword>
<dbReference type="EMBL" id="SNXY01000008">
    <property type="protein sequence ID" value="TDP83917.1"/>
    <property type="molecule type" value="Genomic_DNA"/>
</dbReference>
<dbReference type="Pfam" id="PF09851">
    <property type="entry name" value="SHOCT"/>
    <property type="match status" value="1"/>
</dbReference>
<sequence length="165" mass="18395">MTNPHLSATDELERLAALHRSGALNDAEFATQKAKVLNSPAAPAVERKPKSRFRRVLKWTGVAVAGFLVFAYVNAEYPELFLSGLPKCDSPEARKMVERTVEDESVGLYRGRRIVQWLGSQATEDSSPNLVRCRGRVSLNAGGESYLKYVFQKKDDGIYISVKFD</sequence>
<evidence type="ECO:0000256" key="1">
    <source>
        <dbReference type="SAM" id="Phobius"/>
    </source>
</evidence>
<dbReference type="Proteomes" id="UP000294547">
    <property type="component" value="Unassembled WGS sequence"/>
</dbReference>
<organism evidence="3 4">
    <name type="scientific">Oharaeibacter diazotrophicus</name>
    <dbReference type="NCBI Taxonomy" id="1920512"/>
    <lineage>
        <taxon>Bacteria</taxon>
        <taxon>Pseudomonadati</taxon>
        <taxon>Pseudomonadota</taxon>
        <taxon>Alphaproteobacteria</taxon>
        <taxon>Hyphomicrobiales</taxon>
        <taxon>Pleomorphomonadaceae</taxon>
        <taxon>Oharaeibacter</taxon>
    </lineage>
</organism>
<evidence type="ECO:0000313" key="3">
    <source>
        <dbReference type="EMBL" id="TDP83917.1"/>
    </source>
</evidence>
<name>A0A4R6RDW6_9HYPH</name>
<keyword evidence="4" id="KW-1185">Reference proteome</keyword>
<dbReference type="InterPro" id="IPR018649">
    <property type="entry name" value="SHOCT"/>
</dbReference>
<reference evidence="3 4" key="1">
    <citation type="submission" date="2019-03" db="EMBL/GenBank/DDBJ databases">
        <title>Genomic Encyclopedia of Type Strains, Phase IV (KMG-IV): sequencing the most valuable type-strain genomes for metagenomic binning, comparative biology and taxonomic classification.</title>
        <authorList>
            <person name="Goeker M."/>
        </authorList>
    </citation>
    <scope>NUCLEOTIDE SEQUENCE [LARGE SCALE GENOMIC DNA]</scope>
    <source>
        <strain evidence="3 4">DSM 102969</strain>
    </source>
</reference>
<gene>
    <name evidence="3" type="ORF">EDD54_2515</name>
</gene>
<evidence type="ECO:0000313" key="4">
    <source>
        <dbReference type="Proteomes" id="UP000294547"/>
    </source>
</evidence>
<proteinExistence type="predicted"/>
<accession>A0A4R6RDW6</accession>
<dbReference type="OrthoDB" id="1778949at2"/>
<comment type="caution">
    <text evidence="3">The sequence shown here is derived from an EMBL/GenBank/DDBJ whole genome shotgun (WGS) entry which is preliminary data.</text>
</comment>